<evidence type="ECO:0000259" key="7">
    <source>
        <dbReference type="PROSITE" id="PS50179"/>
    </source>
</evidence>
<dbReference type="PANTHER" id="PTHR45929">
    <property type="entry name" value="JAK PATHWAY SIGNAL TRANSDUCTION ADAPTOR MOLECULE"/>
    <property type="match status" value="1"/>
</dbReference>
<keyword evidence="3 5" id="KW-0728">SH3 domain</keyword>
<dbReference type="PRINTS" id="PR00452">
    <property type="entry name" value="SH3DOMAIN"/>
</dbReference>
<dbReference type="SUPFAM" id="SSF48464">
    <property type="entry name" value="ENTH/VHS domain"/>
    <property type="match status" value="1"/>
</dbReference>
<evidence type="ECO:0000256" key="1">
    <source>
        <dbReference type="ARBA" id="ARBA00004177"/>
    </source>
</evidence>
<evidence type="ECO:0000256" key="2">
    <source>
        <dbReference type="ARBA" id="ARBA00009666"/>
    </source>
</evidence>
<dbReference type="InterPro" id="IPR050670">
    <property type="entry name" value="STAM"/>
</dbReference>
<proteinExistence type="inferred from homology"/>
<organism evidence="10">
    <name type="scientific">Soboliphyme baturini</name>
    <dbReference type="NCBI Taxonomy" id="241478"/>
    <lineage>
        <taxon>Eukaryota</taxon>
        <taxon>Metazoa</taxon>
        <taxon>Ecdysozoa</taxon>
        <taxon>Nematoda</taxon>
        <taxon>Enoplea</taxon>
        <taxon>Dorylaimia</taxon>
        <taxon>Dioctophymatida</taxon>
        <taxon>Dioctophymatoidea</taxon>
        <taxon>Soboliphymatidae</taxon>
        <taxon>Soboliphyme</taxon>
    </lineage>
</organism>
<accession>A0A183II84</accession>
<dbReference type="PROSITE" id="PS50002">
    <property type="entry name" value="SH3"/>
    <property type="match status" value="1"/>
</dbReference>
<reference evidence="10" key="1">
    <citation type="submission" date="2016-06" db="UniProtKB">
        <authorList>
            <consortium name="WormBaseParasite"/>
        </authorList>
    </citation>
    <scope>IDENTIFICATION</scope>
</reference>
<gene>
    <name evidence="8" type="ORF">SBAD_LOCUS3329</name>
</gene>
<dbReference type="Pfam" id="PF00790">
    <property type="entry name" value="VHS"/>
    <property type="match status" value="1"/>
</dbReference>
<dbReference type="Proteomes" id="UP000270296">
    <property type="component" value="Unassembled WGS sequence"/>
</dbReference>
<comment type="subcellular location">
    <subcellularLocation>
        <location evidence="1">Endosome</location>
    </subcellularLocation>
</comment>
<dbReference type="InterPro" id="IPR036028">
    <property type="entry name" value="SH3-like_dom_sf"/>
</dbReference>
<feature type="domain" description="SH3" evidence="6">
    <location>
        <begin position="265"/>
        <end position="324"/>
    </location>
</feature>
<name>A0A183II84_9BILA</name>
<dbReference type="GO" id="GO:0033565">
    <property type="term" value="C:ESCRT-0 complex"/>
    <property type="evidence" value="ECO:0007669"/>
    <property type="project" value="TreeGrafter"/>
</dbReference>
<comment type="similarity">
    <text evidence="2">Belongs to the STAM family.</text>
</comment>
<evidence type="ECO:0000259" key="6">
    <source>
        <dbReference type="PROSITE" id="PS50002"/>
    </source>
</evidence>
<evidence type="ECO:0000313" key="8">
    <source>
        <dbReference type="EMBL" id="VDP00810.1"/>
    </source>
</evidence>
<dbReference type="Gene3D" id="1.25.40.90">
    <property type="match status" value="1"/>
</dbReference>
<dbReference type="Pfam" id="PF00018">
    <property type="entry name" value="SH3_1"/>
    <property type="match status" value="1"/>
</dbReference>
<dbReference type="PROSITE" id="PS50179">
    <property type="entry name" value="VHS"/>
    <property type="match status" value="1"/>
</dbReference>
<dbReference type="CDD" id="cd21388">
    <property type="entry name" value="GAT_STAM"/>
    <property type="match status" value="1"/>
</dbReference>
<dbReference type="PANTHER" id="PTHR45929:SF3">
    <property type="entry name" value="JAK PATHWAY SIGNAL TRANSDUCTION ADAPTOR MOLECULE"/>
    <property type="match status" value="1"/>
</dbReference>
<dbReference type="Gene3D" id="1.20.5.1940">
    <property type="match status" value="1"/>
</dbReference>
<dbReference type="OrthoDB" id="10068368at2759"/>
<dbReference type="SMART" id="SM00288">
    <property type="entry name" value="VHS"/>
    <property type="match status" value="1"/>
</dbReference>
<dbReference type="AlphaFoldDB" id="A0A183II84"/>
<dbReference type="Gene3D" id="2.30.30.40">
    <property type="entry name" value="SH3 Domains"/>
    <property type="match status" value="1"/>
</dbReference>
<dbReference type="EMBL" id="UZAM01007690">
    <property type="protein sequence ID" value="VDP00810.1"/>
    <property type="molecule type" value="Genomic_DNA"/>
</dbReference>
<dbReference type="GO" id="GO:0043328">
    <property type="term" value="P:protein transport to vacuole involved in ubiquitin-dependent protein catabolic process via the multivesicular body sorting pathway"/>
    <property type="evidence" value="ECO:0007669"/>
    <property type="project" value="TreeGrafter"/>
</dbReference>
<evidence type="ECO:0000256" key="4">
    <source>
        <dbReference type="ARBA" id="ARBA00022753"/>
    </source>
</evidence>
<dbReference type="WBParaSite" id="SBAD_0000348301-mRNA-1">
    <property type="protein sequence ID" value="SBAD_0000348301-mRNA-1"/>
    <property type="gene ID" value="SBAD_0000348301"/>
</dbReference>
<dbReference type="GO" id="GO:0043130">
    <property type="term" value="F:ubiquitin binding"/>
    <property type="evidence" value="ECO:0007669"/>
    <property type="project" value="InterPro"/>
</dbReference>
<evidence type="ECO:0000313" key="9">
    <source>
        <dbReference type="Proteomes" id="UP000270296"/>
    </source>
</evidence>
<sequence length="450" mass="50034">GHATISAVHVAREFGISSAETAPYRFGGSDRQGPLLVQWPAVVVMFNVIARMPLSFLGSVSSPFDEIVESATTEKQASENWYLILEICDRVSQGDSKAGKDCLLSLKKRLNHRDPHVIMAALSVLDSCVSNCGKNFKDEVSSKEFVSELRSKATGSNRLIAEKTRALIKRWCDEENADHSLGSIQILYADLLREGFDFAVDDGTKKKTSSHTPDPTVLKKEEEDLAKGILPNFMVSQIAIQLSLKEGQPQVHIEPLYLTKPTSAIVGKTAKALYDFEAAEDNELTFKAGEFITVTDDSDQNWWRGTSHRGEGLFPASFVSFDLNVAVEQKKSVTFDDAVAVTSVEYTEIRESPKIDEHKLDRCLELLQDTDPTGQRPDVPELPELEEQCLAMAPLIEKEIERSDNLHNQLREVNAKLIDALNLYHYSMKDTSPPVQTVTVPAVEACCRYL</sequence>
<keyword evidence="4" id="KW-0967">Endosome</keyword>
<dbReference type="InterPro" id="IPR001452">
    <property type="entry name" value="SH3_domain"/>
</dbReference>
<feature type="domain" description="VHS" evidence="7">
    <location>
        <begin position="71"/>
        <end position="199"/>
    </location>
</feature>
<dbReference type="SMART" id="SM00326">
    <property type="entry name" value="SH3"/>
    <property type="match status" value="1"/>
</dbReference>
<dbReference type="GO" id="GO:0035091">
    <property type="term" value="F:phosphatidylinositol binding"/>
    <property type="evidence" value="ECO:0007669"/>
    <property type="project" value="InterPro"/>
</dbReference>
<evidence type="ECO:0000256" key="3">
    <source>
        <dbReference type="ARBA" id="ARBA00022443"/>
    </source>
</evidence>
<keyword evidence="9" id="KW-1185">Reference proteome</keyword>
<dbReference type="SUPFAM" id="SSF50044">
    <property type="entry name" value="SH3-domain"/>
    <property type="match status" value="1"/>
</dbReference>
<dbReference type="InterPro" id="IPR008942">
    <property type="entry name" value="ENTH_VHS"/>
</dbReference>
<protein>
    <submittedName>
        <fullName evidence="10">Signal transducing adapter molecule 1</fullName>
    </submittedName>
</protein>
<reference evidence="8 9" key="2">
    <citation type="submission" date="2018-11" db="EMBL/GenBank/DDBJ databases">
        <authorList>
            <consortium name="Pathogen Informatics"/>
        </authorList>
    </citation>
    <scope>NUCLEOTIDE SEQUENCE [LARGE SCALE GENOMIC DNA]</scope>
</reference>
<dbReference type="InterPro" id="IPR002014">
    <property type="entry name" value="VHS_dom"/>
</dbReference>
<evidence type="ECO:0000256" key="5">
    <source>
        <dbReference type="PROSITE-ProRule" id="PRU00192"/>
    </source>
</evidence>
<evidence type="ECO:0000313" key="10">
    <source>
        <dbReference type="WBParaSite" id="SBAD_0000348301-mRNA-1"/>
    </source>
</evidence>